<sequence length="1084" mass="122916">MMDPSRPKKQAMLSMRWEKAAAAMREGNHKEALRLYHSLLADSPQSDTAMINEAIEGVIDEIYGPKGSDESICVWKHYPLLSKSKPPGLQFRATCQMGDKIYVHGGCDFCENDILPSSDGDEVWEFNITKRQWRHIKTAGKSPGPRTGHSMFPWKGDLYLWGGMMEERSGTPRRYYFTKLYKLNMTGKGPVYKWEVVKTRSQEPIGREEYAGVLYKGKYYVHAGNNPNVEGSALKDTWVLNLSNFKWSPLKDGPVTRHCHCMWAGNNKLYVLGGRTDIPQDPANFSLMNVSNPSIEDFVSFDLGTKTWKYEDLVGKYRPHDLSEFTVLPLYNKDGDDEPSSVVIWGGYRDPGRPKTMTLADMKAKFGEEHEEFRLPYKKRLLRFDMKTNVWKPLKPTSPILPKAQSFMCRLKSENGITHFLIAEGYGVDPDHDTRDLSERTRAEAHRLHQDAIALGHQVPADFESYMNGQQLSNHKPQYSNKVYEVLVTESFGERREAGWSWNFFKLSADKLPGVETVLHPASPTLHNVVDLSLDDFLQPQCDLVVADDQNNLFGVRVKFDGLKGRQDLNGEVGRCGRWLNKTGRYEVFLPLYENGGKLGSISVKPENLLIADAVTTLEVEELLTYTSSDKRFPPTLINLARTSESDRPPLDDIIDPIPIARGGGVVPIFDTYRGPLSKEAHALLRTIANPEIGNDKMIACSLLAQKFSDEDRRNPNTKKMTESSIFFSQFVRDRKAKDSVRVASFEASMAKFSDSMVDEVCGKWLKVVVKLDGIHPPIRREFVVRPAMTLRALHDQVLCPVMGWKSNYHCYAYRKVFDDLQKLKDSCWIGPRTSTALDSMFMPLYVGGCVANDKQISIGQLYASEQSDNLTVQWVHDFGDWYSHSIDISRCDGKKVPSNAHVAYLMGGEGLNIPEDAGGLFLYEQLIGKLTHRFPMEISDENDNCVSRDFTDPSSEHWWGYFNTEVRNKPNMQRSLGNPLEFNLDLARIDVEAAIRRPTQKSGRENQNVHSMDFRTGLIHEKDKKVSASQVKDATKLCAVCGVTVALRKCSSCKSVAYCSREHQVEHWKEHKSICKAIQKSKK</sequence>
<dbReference type="InterPro" id="IPR012912">
    <property type="entry name" value="Plasmid_pRiA4b_Orf3-like"/>
</dbReference>
<dbReference type="SUPFAM" id="SSF159941">
    <property type="entry name" value="MM3350-like"/>
    <property type="match status" value="1"/>
</dbReference>
<accession>A0AAD9DFK0</accession>
<dbReference type="Gene3D" id="3.10.290.30">
    <property type="entry name" value="MM3350-like"/>
    <property type="match status" value="1"/>
</dbReference>
<keyword evidence="5" id="KW-0862">Zinc</keyword>
<dbReference type="InterPro" id="IPR002893">
    <property type="entry name" value="Znf_MYND"/>
</dbReference>
<feature type="domain" description="MYND-type" evidence="7">
    <location>
        <begin position="1039"/>
        <end position="1076"/>
    </location>
</feature>
<keyword evidence="1" id="KW-0880">Kelch repeat</keyword>
<dbReference type="Pfam" id="PF01753">
    <property type="entry name" value="zf-MYND"/>
    <property type="match status" value="1"/>
</dbReference>
<organism evidence="8 9">
    <name type="scientific">Skeletonema marinoi</name>
    <dbReference type="NCBI Taxonomy" id="267567"/>
    <lineage>
        <taxon>Eukaryota</taxon>
        <taxon>Sar</taxon>
        <taxon>Stramenopiles</taxon>
        <taxon>Ochrophyta</taxon>
        <taxon>Bacillariophyta</taxon>
        <taxon>Coscinodiscophyceae</taxon>
        <taxon>Thalassiosirophycidae</taxon>
        <taxon>Thalassiosirales</taxon>
        <taxon>Skeletonemataceae</taxon>
        <taxon>Skeletonema</taxon>
        <taxon>Skeletonema marinoi-dohrnii complex</taxon>
    </lineage>
</organism>
<dbReference type="Gene3D" id="6.10.140.2220">
    <property type="match status" value="1"/>
</dbReference>
<evidence type="ECO:0000313" key="9">
    <source>
        <dbReference type="Proteomes" id="UP001224775"/>
    </source>
</evidence>
<dbReference type="PANTHER" id="PTHR46093:SF18">
    <property type="entry name" value="FIBRONECTIN TYPE-III DOMAIN-CONTAINING PROTEIN"/>
    <property type="match status" value="1"/>
</dbReference>
<dbReference type="PROSITE" id="PS01360">
    <property type="entry name" value="ZF_MYND_1"/>
    <property type="match status" value="1"/>
</dbReference>
<dbReference type="AlphaFoldDB" id="A0AAD9DFK0"/>
<dbReference type="EMBL" id="JATAAI010000007">
    <property type="protein sequence ID" value="KAK1744344.1"/>
    <property type="molecule type" value="Genomic_DNA"/>
</dbReference>
<keyword evidence="3" id="KW-0677">Repeat</keyword>
<dbReference type="InterPro" id="IPR024047">
    <property type="entry name" value="MM3350-like_sf"/>
</dbReference>
<proteinExistence type="predicted"/>
<dbReference type="SUPFAM" id="SSF144232">
    <property type="entry name" value="HIT/MYND zinc finger-like"/>
    <property type="match status" value="1"/>
</dbReference>
<dbReference type="PROSITE" id="PS50865">
    <property type="entry name" value="ZF_MYND_2"/>
    <property type="match status" value="1"/>
</dbReference>
<dbReference type="InterPro" id="IPR015915">
    <property type="entry name" value="Kelch-typ_b-propeller"/>
</dbReference>
<name>A0AAD9DFK0_9STRA</name>
<dbReference type="Proteomes" id="UP001224775">
    <property type="component" value="Unassembled WGS sequence"/>
</dbReference>
<keyword evidence="2" id="KW-0479">Metal-binding</keyword>
<dbReference type="Pfam" id="PF24681">
    <property type="entry name" value="Kelch_KLHDC2_KLHL20_DRC7"/>
    <property type="match status" value="1"/>
</dbReference>
<evidence type="ECO:0000256" key="2">
    <source>
        <dbReference type="ARBA" id="ARBA00022723"/>
    </source>
</evidence>
<dbReference type="GO" id="GO:0008270">
    <property type="term" value="F:zinc ion binding"/>
    <property type="evidence" value="ECO:0007669"/>
    <property type="project" value="UniProtKB-KW"/>
</dbReference>
<evidence type="ECO:0000313" key="8">
    <source>
        <dbReference type="EMBL" id="KAK1744344.1"/>
    </source>
</evidence>
<dbReference type="Pfam" id="PF07929">
    <property type="entry name" value="PRiA4_ORF3"/>
    <property type="match status" value="1"/>
</dbReference>
<evidence type="ECO:0000256" key="6">
    <source>
        <dbReference type="PROSITE-ProRule" id="PRU00134"/>
    </source>
</evidence>
<dbReference type="PANTHER" id="PTHR46093">
    <property type="entry name" value="ACYL-COA-BINDING DOMAIN-CONTAINING PROTEIN 5"/>
    <property type="match status" value="1"/>
</dbReference>
<dbReference type="SUPFAM" id="SSF117281">
    <property type="entry name" value="Kelch motif"/>
    <property type="match status" value="1"/>
</dbReference>
<keyword evidence="4 6" id="KW-0863">Zinc-finger</keyword>
<gene>
    <name evidence="8" type="ORF">QTG54_004877</name>
</gene>
<dbReference type="Gene3D" id="2.120.10.80">
    <property type="entry name" value="Kelch-type beta propeller"/>
    <property type="match status" value="2"/>
</dbReference>
<evidence type="ECO:0000256" key="5">
    <source>
        <dbReference type="ARBA" id="ARBA00022833"/>
    </source>
</evidence>
<evidence type="ECO:0000259" key="7">
    <source>
        <dbReference type="PROSITE" id="PS50865"/>
    </source>
</evidence>
<evidence type="ECO:0000256" key="4">
    <source>
        <dbReference type="ARBA" id="ARBA00022771"/>
    </source>
</evidence>
<protein>
    <submittedName>
        <fullName evidence="8">Kelch repeat-containing protein</fullName>
    </submittedName>
</protein>
<evidence type="ECO:0000256" key="1">
    <source>
        <dbReference type="ARBA" id="ARBA00022441"/>
    </source>
</evidence>
<evidence type="ECO:0000256" key="3">
    <source>
        <dbReference type="ARBA" id="ARBA00022737"/>
    </source>
</evidence>
<keyword evidence="9" id="KW-1185">Reference proteome</keyword>
<comment type="caution">
    <text evidence="8">The sequence shown here is derived from an EMBL/GenBank/DDBJ whole genome shotgun (WGS) entry which is preliminary data.</text>
</comment>
<reference evidence="8" key="1">
    <citation type="submission" date="2023-06" db="EMBL/GenBank/DDBJ databases">
        <title>Survivors Of The Sea: Transcriptome response of Skeletonema marinoi to long-term dormancy.</title>
        <authorList>
            <person name="Pinder M.I.M."/>
            <person name="Kourtchenko O."/>
            <person name="Robertson E.K."/>
            <person name="Larsson T."/>
            <person name="Maumus F."/>
            <person name="Osuna-Cruz C.M."/>
            <person name="Vancaester E."/>
            <person name="Stenow R."/>
            <person name="Vandepoele K."/>
            <person name="Ploug H."/>
            <person name="Bruchert V."/>
            <person name="Godhe A."/>
            <person name="Topel M."/>
        </authorList>
    </citation>
    <scope>NUCLEOTIDE SEQUENCE</scope>
    <source>
        <strain evidence="8">R05AC</strain>
    </source>
</reference>